<keyword evidence="3" id="KW-1185">Reference proteome</keyword>
<dbReference type="Proteomes" id="UP000228934">
    <property type="component" value="Unassembled WGS sequence"/>
</dbReference>
<proteinExistence type="predicted"/>
<organism evidence="2 3">
    <name type="scientific">Aquarana catesbeiana</name>
    <name type="common">American bullfrog</name>
    <name type="synonym">Rana catesbeiana</name>
    <dbReference type="NCBI Taxonomy" id="8400"/>
    <lineage>
        <taxon>Eukaryota</taxon>
        <taxon>Metazoa</taxon>
        <taxon>Chordata</taxon>
        <taxon>Craniata</taxon>
        <taxon>Vertebrata</taxon>
        <taxon>Euteleostomi</taxon>
        <taxon>Amphibia</taxon>
        <taxon>Batrachia</taxon>
        <taxon>Anura</taxon>
        <taxon>Neobatrachia</taxon>
        <taxon>Ranoidea</taxon>
        <taxon>Ranidae</taxon>
        <taxon>Aquarana</taxon>
    </lineage>
</organism>
<dbReference type="AlphaFoldDB" id="A0A2G9QAD3"/>
<feature type="compositionally biased region" description="Basic and acidic residues" evidence="1">
    <location>
        <begin position="214"/>
        <end position="224"/>
    </location>
</feature>
<dbReference type="EMBL" id="KZ060316">
    <property type="protein sequence ID" value="PIO12475.1"/>
    <property type="molecule type" value="Genomic_DNA"/>
</dbReference>
<evidence type="ECO:0000313" key="3">
    <source>
        <dbReference type="Proteomes" id="UP000228934"/>
    </source>
</evidence>
<gene>
    <name evidence="2" type="ORF">AB205_0005450</name>
</gene>
<protein>
    <submittedName>
        <fullName evidence="2">Uncharacterized protein</fullName>
    </submittedName>
</protein>
<name>A0A2G9QAD3_AQUCT</name>
<evidence type="ECO:0000256" key="1">
    <source>
        <dbReference type="SAM" id="MobiDB-lite"/>
    </source>
</evidence>
<reference evidence="3" key="1">
    <citation type="journal article" date="2017" name="Nat. Commun.">
        <title>The North American bullfrog draft genome provides insight into hormonal regulation of long noncoding RNA.</title>
        <authorList>
            <person name="Hammond S.A."/>
            <person name="Warren R.L."/>
            <person name="Vandervalk B.P."/>
            <person name="Kucuk E."/>
            <person name="Khan H."/>
            <person name="Gibb E.A."/>
            <person name="Pandoh P."/>
            <person name="Kirk H."/>
            <person name="Zhao Y."/>
            <person name="Jones M."/>
            <person name="Mungall A.J."/>
            <person name="Coope R."/>
            <person name="Pleasance S."/>
            <person name="Moore R.A."/>
            <person name="Holt R.A."/>
            <person name="Round J.M."/>
            <person name="Ohora S."/>
            <person name="Walle B.V."/>
            <person name="Veldhoen N."/>
            <person name="Helbing C.C."/>
            <person name="Birol I."/>
        </authorList>
    </citation>
    <scope>NUCLEOTIDE SEQUENCE [LARGE SCALE GENOMIC DNA]</scope>
</reference>
<evidence type="ECO:0000313" key="2">
    <source>
        <dbReference type="EMBL" id="PIO12475.1"/>
    </source>
</evidence>
<feature type="region of interest" description="Disordered" evidence="1">
    <location>
        <begin position="194"/>
        <end position="224"/>
    </location>
</feature>
<sequence length="224" mass="24358">MLGLAGVSELKPDLDHLLKKEQHLERAYRKLLEHVQQHARESAVENPGIAIPKPEMLTTGQGSANLCPALITSSGFHGQEMVNLYPQTSVAETWDLIDFSTEEEQPDVPPAEELLSEPKFTVLCSAPTVALAFLREERVQDLCPTLLPIPETGDLIDVSVEEEPPGKPPAEVLATRQRVQDLCPTPAAIVEAQAAETTPGRRASPGLSPVADMFSERGRGWLGE</sequence>
<accession>A0A2G9QAD3</accession>